<evidence type="ECO:0000256" key="2">
    <source>
        <dbReference type="SAM" id="SignalP"/>
    </source>
</evidence>
<gene>
    <name evidence="3" type="ordered locus">Solca_3062</name>
</gene>
<keyword evidence="4" id="KW-1185">Reference proteome</keyword>
<evidence type="ECO:0000256" key="1">
    <source>
        <dbReference type="SAM" id="Phobius"/>
    </source>
</evidence>
<proteinExistence type="predicted"/>
<keyword evidence="1" id="KW-0812">Transmembrane</keyword>
<name>H8KWG1_SOLCM</name>
<keyword evidence="2" id="KW-0732">Signal</keyword>
<feature type="transmembrane region" description="Helical" evidence="1">
    <location>
        <begin position="290"/>
        <end position="307"/>
    </location>
</feature>
<dbReference type="STRING" id="929556.Solca_3062"/>
<feature type="transmembrane region" description="Helical" evidence="1">
    <location>
        <begin position="177"/>
        <end position="200"/>
    </location>
</feature>
<dbReference type="EMBL" id="CP003349">
    <property type="protein sequence ID" value="AFD08079.1"/>
    <property type="molecule type" value="Genomic_DNA"/>
</dbReference>
<reference evidence="3" key="1">
    <citation type="submission" date="2012-02" db="EMBL/GenBank/DDBJ databases">
        <title>The complete genome of Solitalea canadensis DSM 3403.</title>
        <authorList>
            <consortium name="US DOE Joint Genome Institute (JGI-PGF)"/>
            <person name="Lucas S."/>
            <person name="Copeland A."/>
            <person name="Lapidus A."/>
            <person name="Glavina del Rio T."/>
            <person name="Dalin E."/>
            <person name="Tice H."/>
            <person name="Bruce D."/>
            <person name="Goodwin L."/>
            <person name="Pitluck S."/>
            <person name="Peters L."/>
            <person name="Ovchinnikova G."/>
            <person name="Lu M."/>
            <person name="Kyrpides N."/>
            <person name="Mavromatis K."/>
            <person name="Ivanova N."/>
            <person name="Brettin T."/>
            <person name="Detter J.C."/>
            <person name="Han C."/>
            <person name="Larimer F."/>
            <person name="Land M."/>
            <person name="Hauser L."/>
            <person name="Markowitz V."/>
            <person name="Cheng J.-F."/>
            <person name="Hugenholtz P."/>
            <person name="Woyke T."/>
            <person name="Wu D."/>
            <person name="Spring S."/>
            <person name="Schroeder M."/>
            <person name="Kopitz M."/>
            <person name="Brambilla E."/>
            <person name="Klenk H.-P."/>
            <person name="Eisen J.A."/>
        </authorList>
    </citation>
    <scope>NUCLEOTIDE SEQUENCE</scope>
    <source>
        <strain evidence="3">DSM 3403</strain>
    </source>
</reference>
<dbReference type="OrthoDB" id="643854at2"/>
<dbReference type="eggNOG" id="ENOG5033XAG">
    <property type="taxonomic scope" value="Bacteria"/>
</dbReference>
<dbReference type="KEGG" id="scn:Solca_3062"/>
<feature type="transmembrane region" description="Helical" evidence="1">
    <location>
        <begin position="100"/>
        <end position="124"/>
    </location>
</feature>
<dbReference type="RefSeq" id="WP_014681305.1">
    <property type="nucleotide sequence ID" value="NC_017770.1"/>
</dbReference>
<feature type="signal peptide" evidence="2">
    <location>
        <begin position="1"/>
        <end position="19"/>
    </location>
</feature>
<sequence>MRSLLLILVLLCLSTRTFSNDRPQLIDSLSADQKTVLYQYGTLKKLASAPQAENFWTQHKQLMPHLANAQRDSLANELLMNVELVYKVKKPSSFRFLERLFTATGLILSFASLIAAYAIIMLIYKYWSVISVFFLRIFAPLFKILFAPRMLTFELLLLGAAGIWFGPSIKDVTIRTIIIHVGLFLLWSQVTELVAAELNFKACYKKVFNSSSEWIPNRSTFIQICVPCFTTAVALFITTTKIADEWYYYELVIIGLITFYTIPLVYSVCRPLGRLILPVTYELNKINPRILPYITLTIILGVISLFIPNIHRSIPLTLGVLSACWLLIISSKEASGDLISNYVYVQLVSMLYFIGCMFAGAILSMQLLSTIGVLFLVVFAIIKYWELPGFWNWYWKDYKTWGLLGMAAFLWLIATLIKYGSTFIFIGL</sequence>
<dbReference type="HOGENOM" id="CLU_651732_0_0_10"/>
<keyword evidence="1" id="KW-1133">Transmembrane helix</keyword>
<dbReference type="AlphaFoldDB" id="H8KWG1"/>
<accession>H8KWG1</accession>
<feature type="transmembrane region" description="Helical" evidence="1">
    <location>
        <begin position="246"/>
        <end position="269"/>
    </location>
</feature>
<feature type="transmembrane region" description="Helical" evidence="1">
    <location>
        <begin position="144"/>
        <end position="165"/>
    </location>
</feature>
<organism evidence="3 4">
    <name type="scientific">Solitalea canadensis (strain ATCC 29591 / DSM 3403 / JCM 21819 / LMG 8368 / NBRC 15130 / NCIMB 12057 / USAM 9D)</name>
    <name type="common">Flexibacter canadensis</name>
    <dbReference type="NCBI Taxonomy" id="929556"/>
    <lineage>
        <taxon>Bacteria</taxon>
        <taxon>Pseudomonadati</taxon>
        <taxon>Bacteroidota</taxon>
        <taxon>Sphingobacteriia</taxon>
        <taxon>Sphingobacteriales</taxon>
        <taxon>Sphingobacteriaceae</taxon>
        <taxon>Solitalea</taxon>
    </lineage>
</organism>
<protein>
    <submittedName>
        <fullName evidence="3">Uncharacterized protein</fullName>
    </submittedName>
</protein>
<feature type="transmembrane region" description="Helical" evidence="1">
    <location>
        <begin position="221"/>
        <end position="240"/>
    </location>
</feature>
<evidence type="ECO:0000313" key="4">
    <source>
        <dbReference type="Proteomes" id="UP000007590"/>
    </source>
</evidence>
<feature type="transmembrane region" description="Helical" evidence="1">
    <location>
        <begin position="351"/>
        <end position="382"/>
    </location>
</feature>
<feature type="chain" id="PRO_5003614645" evidence="2">
    <location>
        <begin position="20"/>
        <end position="428"/>
    </location>
</feature>
<keyword evidence="1" id="KW-0472">Membrane</keyword>
<evidence type="ECO:0000313" key="3">
    <source>
        <dbReference type="EMBL" id="AFD08079.1"/>
    </source>
</evidence>
<feature type="transmembrane region" description="Helical" evidence="1">
    <location>
        <begin position="313"/>
        <end position="330"/>
    </location>
</feature>
<feature type="transmembrane region" description="Helical" evidence="1">
    <location>
        <begin position="402"/>
        <end position="426"/>
    </location>
</feature>
<dbReference type="Proteomes" id="UP000007590">
    <property type="component" value="Chromosome"/>
</dbReference>